<dbReference type="EMBL" id="JAFBED010000003">
    <property type="protein sequence ID" value="MBM7619980.1"/>
    <property type="molecule type" value="Genomic_DNA"/>
</dbReference>
<dbReference type="Pfam" id="PF00440">
    <property type="entry name" value="TetR_N"/>
    <property type="match status" value="1"/>
</dbReference>
<dbReference type="Pfam" id="PF17935">
    <property type="entry name" value="TetR_C_27"/>
    <property type="match status" value="1"/>
</dbReference>
<evidence type="ECO:0000313" key="6">
    <source>
        <dbReference type="EMBL" id="MBM7619980.1"/>
    </source>
</evidence>
<keyword evidence="7" id="KW-1185">Reference proteome</keyword>
<dbReference type="InterPro" id="IPR009057">
    <property type="entry name" value="Homeodomain-like_sf"/>
</dbReference>
<dbReference type="PROSITE" id="PS01081">
    <property type="entry name" value="HTH_TETR_1"/>
    <property type="match status" value="1"/>
</dbReference>
<feature type="domain" description="HTH tetR-type" evidence="5">
    <location>
        <begin position="4"/>
        <end position="64"/>
    </location>
</feature>
<feature type="DNA-binding region" description="H-T-H motif" evidence="4">
    <location>
        <begin position="27"/>
        <end position="46"/>
    </location>
</feature>
<proteinExistence type="predicted"/>
<evidence type="ECO:0000256" key="2">
    <source>
        <dbReference type="ARBA" id="ARBA00023125"/>
    </source>
</evidence>
<evidence type="ECO:0000256" key="1">
    <source>
        <dbReference type="ARBA" id="ARBA00023015"/>
    </source>
</evidence>
<dbReference type="Gene3D" id="1.10.357.10">
    <property type="entry name" value="Tetracycline Repressor, domain 2"/>
    <property type="match status" value="1"/>
</dbReference>
<dbReference type="InterPro" id="IPR050109">
    <property type="entry name" value="HTH-type_TetR-like_transc_reg"/>
</dbReference>
<dbReference type="PANTHER" id="PTHR30055:SF151">
    <property type="entry name" value="TRANSCRIPTIONAL REGULATORY PROTEIN"/>
    <property type="match status" value="1"/>
</dbReference>
<organism evidence="6 7">
    <name type="scientific">Sutcliffiella tianshenii</name>
    <dbReference type="NCBI Taxonomy" id="1463404"/>
    <lineage>
        <taxon>Bacteria</taxon>
        <taxon>Bacillati</taxon>
        <taxon>Bacillota</taxon>
        <taxon>Bacilli</taxon>
        <taxon>Bacillales</taxon>
        <taxon>Bacillaceae</taxon>
        <taxon>Sutcliffiella</taxon>
    </lineage>
</organism>
<accession>A0ABS2NZ94</accession>
<gene>
    <name evidence="6" type="ORF">JOC95_001832</name>
</gene>
<sequence>MADFLTKETILDTAEQVLRRFGPEKTSVVDVARALNVSHGTIYRHFSSKAALREAVAERWLHSISEPLKADFAQGGSSAERLRLWFEMLINIKHTLVQKDPELFSMYTTLVQESGEVVHDHIEELIKQIIPIIEEGIANNEFKSSDATKTATGVFLATARFHHPALAMEWASPSINQEFDIVWNVILSGIVK</sequence>
<name>A0ABS2NZ94_9BACI</name>
<dbReference type="PRINTS" id="PR00455">
    <property type="entry name" value="HTHTETR"/>
</dbReference>
<dbReference type="InterPro" id="IPR023772">
    <property type="entry name" value="DNA-bd_HTH_TetR-type_CS"/>
</dbReference>
<dbReference type="SUPFAM" id="SSF48498">
    <property type="entry name" value="Tetracyclin repressor-like, C-terminal domain"/>
    <property type="match status" value="1"/>
</dbReference>
<dbReference type="RefSeq" id="WP_204415286.1">
    <property type="nucleotide sequence ID" value="NZ_JAFBED010000003.1"/>
</dbReference>
<dbReference type="SUPFAM" id="SSF46689">
    <property type="entry name" value="Homeodomain-like"/>
    <property type="match status" value="1"/>
</dbReference>
<dbReference type="Proteomes" id="UP000737402">
    <property type="component" value="Unassembled WGS sequence"/>
</dbReference>
<dbReference type="InterPro" id="IPR041478">
    <property type="entry name" value="TetR_C_27"/>
</dbReference>
<evidence type="ECO:0000313" key="7">
    <source>
        <dbReference type="Proteomes" id="UP000737402"/>
    </source>
</evidence>
<dbReference type="InterPro" id="IPR036271">
    <property type="entry name" value="Tet_transcr_reg_TetR-rel_C_sf"/>
</dbReference>
<dbReference type="PANTHER" id="PTHR30055">
    <property type="entry name" value="HTH-TYPE TRANSCRIPTIONAL REGULATOR RUTR"/>
    <property type="match status" value="1"/>
</dbReference>
<evidence type="ECO:0000256" key="3">
    <source>
        <dbReference type="ARBA" id="ARBA00023163"/>
    </source>
</evidence>
<evidence type="ECO:0000259" key="5">
    <source>
        <dbReference type="PROSITE" id="PS50977"/>
    </source>
</evidence>
<comment type="caution">
    <text evidence="6">The sequence shown here is derived from an EMBL/GenBank/DDBJ whole genome shotgun (WGS) entry which is preliminary data.</text>
</comment>
<reference evidence="6 7" key="1">
    <citation type="submission" date="2021-01" db="EMBL/GenBank/DDBJ databases">
        <title>Genomic Encyclopedia of Type Strains, Phase IV (KMG-IV): sequencing the most valuable type-strain genomes for metagenomic binning, comparative biology and taxonomic classification.</title>
        <authorList>
            <person name="Goeker M."/>
        </authorList>
    </citation>
    <scope>NUCLEOTIDE SEQUENCE [LARGE SCALE GENOMIC DNA]</scope>
    <source>
        <strain evidence="6 7">DSM 25879</strain>
    </source>
</reference>
<protein>
    <submittedName>
        <fullName evidence="6">AcrR family transcriptional regulator</fullName>
    </submittedName>
</protein>
<keyword evidence="3" id="KW-0804">Transcription</keyword>
<dbReference type="InterPro" id="IPR001647">
    <property type="entry name" value="HTH_TetR"/>
</dbReference>
<dbReference type="PROSITE" id="PS50977">
    <property type="entry name" value="HTH_TETR_2"/>
    <property type="match status" value="1"/>
</dbReference>
<keyword evidence="1" id="KW-0805">Transcription regulation</keyword>
<evidence type="ECO:0000256" key="4">
    <source>
        <dbReference type="PROSITE-ProRule" id="PRU00335"/>
    </source>
</evidence>
<keyword evidence="2 4" id="KW-0238">DNA-binding</keyword>